<dbReference type="SUPFAM" id="SSF53335">
    <property type="entry name" value="S-adenosyl-L-methionine-dependent methyltransferases"/>
    <property type="match status" value="1"/>
</dbReference>
<evidence type="ECO:0000256" key="5">
    <source>
        <dbReference type="PROSITE-ProRule" id="PRU01022"/>
    </source>
</evidence>
<keyword evidence="7" id="KW-0812">Transmembrane</keyword>
<sequence length="395" mass="44415">MKSFKETKASLMNLLLEVDSTPVLAAGGVVIGSVMAVQLFTSADPIGRCFTFWRQLSAHEKRLTSGESVNNSVDKYNELHSTTTSTNERNEQYSSLVNSYYDLATVFYEWGWGSSFHFSYQYPKESFHQSIQRHEYQLAAHLGSRCLSDPSTHILDVGCGVGGPMRNLCQFVAAKITGITLNPYQVQRGNELNQKTGLSHRATSVQGDFMQLPFENETFDGAYAIEATCHAPDRVACYQQIYDKLKPGAVFACYEWCLTDRFDPNNAEHVRMKRDIELGNGLPDITTTTVCWEALQAAGFEPIVEKDLALTPNVQVWYTPLLPSWNPLSQRFQFNWLGAILTNIMIYSLEFFWLAPKGTIKTQKVLQAGGFALRDAGKEGLFTAMYLMVGRKPRK</sequence>
<proteinExistence type="inferred from homology"/>
<evidence type="ECO:0000259" key="8">
    <source>
        <dbReference type="PROSITE" id="PS51685"/>
    </source>
</evidence>
<dbReference type="InterPro" id="IPR013216">
    <property type="entry name" value="Methyltransf_11"/>
</dbReference>
<dbReference type="InterPro" id="IPR050447">
    <property type="entry name" value="Erg6_SMT_methyltransf"/>
</dbReference>
<reference evidence="9 10" key="1">
    <citation type="journal article" date="2015" name="Plant Cell">
        <title>Oil accumulation by the oleaginous diatom Fistulifera solaris as revealed by the genome and transcriptome.</title>
        <authorList>
            <person name="Tanaka T."/>
            <person name="Maeda Y."/>
            <person name="Veluchamy A."/>
            <person name="Tanaka M."/>
            <person name="Abida H."/>
            <person name="Marechal E."/>
            <person name="Bowler C."/>
            <person name="Muto M."/>
            <person name="Sunaga Y."/>
            <person name="Tanaka M."/>
            <person name="Yoshino T."/>
            <person name="Taniguchi T."/>
            <person name="Fukuda Y."/>
            <person name="Nemoto M."/>
            <person name="Matsumoto M."/>
            <person name="Wong P.S."/>
            <person name="Aburatani S."/>
            <person name="Fujibuchi W."/>
        </authorList>
    </citation>
    <scope>NUCLEOTIDE SEQUENCE [LARGE SCALE GENOMIC DNA]</scope>
    <source>
        <strain evidence="9 10">JPCC DA0580</strain>
    </source>
</reference>
<evidence type="ECO:0000256" key="1">
    <source>
        <dbReference type="ARBA" id="ARBA00022603"/>
    </source>
</evidence>
<dbReference type="GO" id="GO:0016126">
    <property type="term" value="P:sterol biosynthetic process"/>
    <property type="evidence" value="ECO:0007669"/>
    <property type="project" value="TreeGrafter"/>
</dbReference>
<dbReference type="PANTHER" id="PTHR44068:SF1">
    <property type="entry name" value="HYPOTHETICAL LOC100005854"/>
    <property type="match status" value="1"/>
</dbReference>
<protein>
    <recommendedName>
        <fullName evidence="6">Methyltransferase</fullName>
        <ecNumber evidence="6">2.1.1.-</ecNumber>
    </recommendedName>
</protein>
<dbReference type="InParanoid" id="A0A1Z5JCL8"/>
<dbReference type="AlphaFoldDB" id="A0A1Z5JCL8"/>
<feature type="transmembrane region" description="Helical" evidence="7">
    <location>
        <begin position="21"/>
        <end position="40"/>
    </location>
</feature>
<dbReference type="GO" id="GO:0005783">
    <property type="term" value="C:endoplasmic reticulum"/>
    <property type="evidence" value="ECO:0007669"/>
    <property type="project" value="TreeGrafter"/>
</dbReference>
<evidence type="ECO:0000313" key="10">
    <source>
        <dbReference type="Proteomes" id="UP000198406"/>
    </source>
</evidence>
<evidence type="ECO:0000256" key="4">
    <source>
        <dbReference type="ARBA" id="ARBA00038188"/>
    </source>
</evidence>
<keyword evidence="3 5" id="KW-0949">S-adenosyl-L-methionine</keyword>
<evidence type="ECO:0000313" key="9">
    <source>
        <dbReference type="EMBL" id="GAX11719.1"/>
    </source>
</evidence>
<dbReference type="Gene3D" id="3.40.50.150">
    <property type="entry name" value="Vaccinia Virus protein VP39"/>
    <property type="match status" value="1"/>
</dbReference>
<keyword evidence="10" id="KW-1185">Reference proteome</keyword>
<gene>
    <name evidence="9" type="ORF">FisN_7Lh089</name>
</gene>
<evidence type="ECO:0000256" key="3">
    <source>
        <dbReference type="ARBA" id="ARBA00022691"/>
    </source>
</evidence>
<dbReference type="GO" id="GO:0032259">
    <property type="term" value="P:methylation"/>
    <property type="evidence" value="ECO:0007669"/>
    <property type="project" value="UniProtKB-KW"/>
</dbReference>
<comment type="similarity">
    <text evidence="4 5 6">Belongs to the class I-like SAM-binding methyltransferase superfamily. Erg6/SMT family.</text>
</comment>
<dbReference type="GO" id="GO:0003838">
    <property type="term" value="F:sterol 24-C-methyltransferase activity"/>
    <property type="evidence" value="ECO:0007669"/>
    <property type="project" value="TreeGrafter"/>
</dbReference>
<dbReference type="Pfam" id="PF08498">
    <property type="entry name" value="Sterol_MT_C"/>
    <property type="match status" value="1"/>
</dbReference>
<dbReference type="Pfam" id="PF08241">
    <property type="entry name" value="Methyltransf_11"/>
    <property type="match status" value="1"/>
</dbReference>
<name>A0A1Z5JCL8_FISSO</name>
<feature type="domain" description="SAM-dependent methyltransferase Erg6/SMT-type" evidence="8">
    <location>
        <begin position="100"/>
        <end position="393"/>
    </location>
</feature>
<dbReference type="PROSITE" id="PS51685">
    <property type="entry name" value="SAM_MT_ERG6_SMT"/>
    <property type="match status" value="1"/>
</dbReference>
<dbReference type="InterPro" id="IPR013705">
    <property type="entry name" value="Sterol_MeTrfase_C"/>
</dbReference>
<dbReference type="EMBL" id="BDSP01000044">
    <property type="protein sequence ID" value="GAX11719.1"/>
    <property type="molecule type" value="Genomic_DNA"/>
</dbReference>
<evidence type="ECO:0000256" key="7">
    <source>
        <dbReference type="SAM" id="Phobius"/>
    </source>
</evidence>
<dbReference type="InterPro" id="IPR030384">
    <property type="entry name" value="MeTrfase_SMT"/>
</dbReference>
<evidence type="ECO:0000256" key="2">
    <source>
        <dbReference type="ARBA" id="ARBA00022679"/>
    </source>
</evidence>
<feature type="transmembrane region" description="Helical" evidence="7">
    <location>
        <begin position="336"/>
        <end position="355"/>
    </location>
</feature>
<keyword evidence="1 5" id="KW-0489">Methyltransferase</keyword>
<dbReference type="InterPro" id="IPR029063">
    <property type="entry name" value="SAM-dependent_MTases_sf"/>
</dbReference>
<keyword evidence="7" id="KW-0472">Membrane</keyword>
<dbReference type="OrthoDB" id="540004at2759"/>
<dbReference type="CDD" id="cd02440">
    <property type="entry name" value="AdoMet_MTases"/>
    <property type="match status" value="1"/>
</dbReference>
<dbReference type="EC" id="2.1.1.-" evidence="6"/>
<accession>A0A1Z5JCL8</accession>
<comment type="caution">
    <text evidence="9">The sequence shown here is derived from an EMBL/GenBank/DDBJ whole genome shotgun (WGS) entry which is preliminary data.</text>
</comment>
<dbReference type="PANTHER" id="PTHR44068">
    <property type="entry name" value="ZGC:194242"/>
    <property type="match status" value="1"/>
</dbReference>
<organism evidence="9 10">
    <name type="scientific">Fistulifera solaris</name>
    <name type="common">Oleaginous diatom</name>
    <dbReference type="NCBI Taxonomy" id="1519565"/>
    <lineage>
        <taxon>Eukaryota</taxon>
        <taxon>Sar</taxon>
        <taxon>Stramenopiles</taxon>
        <taxon>Ochrophyta</taxon>
        <taxon>Bacillariophyta</taxon>
        <taxon>Bacillariophyceae</taxon>
        <taxon>Bacillariophycidae</taxon>
        <taxon>Naviculales</taxon>
        <taxon>Naviculaceae</taxon>
        <taxon>Fistulifera</taxon>
    </lineage>
</organism>
<dbReference type="Proteomes" id="UP000198406">
    <property type="component" value="Unassembled WGS sequence"/>
</dbReference>
<evidence type="ECO:0000256" key="6">
    <source>
        <dbReference type="RuleBase" id="RU362025"/>
    </source>
</evidence>
<keyword evidence="7" id="KW-1133">Transmembrane helix</keyword>
<keyword evidence="2 5" id="KW-0808">Transferase</keyword>